<evidence type="ECO:0000313" key="2">
    <source>
        <dbReference type="Proteomes" id="UP000076503"/>
    </source>
</evidence>
<gene>
    <name evidence="1" type="ORF">N476_23985</name>
</gene>
<accession>A0A167C0K6</accession>
<dbReference type="RefSeq" id="WP_063363487.1">
    <property type="nucleotide sequence ID" value="NZ_AUXZ01000105.1"/>
</dbReference>
<sequence>MNTHGLLMVLFEALELKQERYYYQNILFTGMAISHTDGVVTSRHVYKNGVKVCDYKPPYLNKTTHAILDDLVDCTTDEPMYLNDERYTGTIYGIYPKGRITSEDVFIRGMNRENTHFHYNSTAIHELQIETMVNEQLCLDEMHEWDLSGQLRDWNAGIENTKGEMKGRISFLLNADFSISYFTISGDFNKVLENSEHLACPYFPAFEQVRQLNSGPIDTFNINFCKQLWAHEPIIKQLIEELQPKELAISDFSSEYLSLIQYASKHNVNRLEVYSSLEAQDRESLTSFITQQCPHIELIIYSS</sequence>
<dbReference type="AlphaFoldDB" id="A0A167C0K6"/>
<comment type="caution">
    <text evidence="1">The sequence shown here is derived from an EMBL/GenBank/DDBJ whole genome shotgun (WGS) entry which is preliminary data.</text>
</comment>
<proteinExistence type="predicted"/>
<name>A0A167C0K6_9GAMM</name>
<dbReference type="PATRIC" id="fig|1365251.3.peg.4269"/>
<evidence type="ECO:0000313" key="1">
    <source>
        <dbReference type="EMBL" id="KZN47106.1"/>
    </source>
</evidence>
<dbReference type="EMBL" id="AUXZ01000105">
    <property type="protein sequence ID" value="KZN47106.1"/>
    <property type="molecule type" value="Genomic_DNA"/>
</dbReference>
<reference evidence="1 2" key="1">
    <citation type="submission" date="2013-07" db="EMBL/GenBank/DDBJ databases">
        <title>Comparative Genomic and Metabolomic Analysis of Twelve Strains of Pseudoalteromonas luteoviolacea.</title>
        <authorList>
            <person name="Vynne N.G."/>
            <person name="Mansson M."/>
            <person name="Gram L."/>
        </authorList>
    </citation>
    <scope>NUCLEOTIDE SEQUENCE [LARGE SCALE GENOMIC DNA]</scope>
    <source>
        <strain evidence="1 2">H33</strain>
    </source>
</reference>
<dbReference type="Proteomes" id="UP000076503">
    <property type="component" value="Unassembled WGS sequence"/>
</dbReference>
<organism evidence="1 2">
    <name type="scientific">Pseudoalteromonas luteoviolacea H33</name>
    <dbReference type="NCBI Taxonomy" id="1365251"/>
    <lineage>
        <taxon>Bacteria</taxon>
        <taxon>Pseudomonadati</taxon>
        <taxon>Pseudomonadota</taxon>
        <taxon>Gammaproteobacteria</taxon>
        <taxon>Alteromonadales</taxon>
        <taxon>Pseudoalteromonadaceae</taxon>
        <taxon>Pseudoalteromonas</taxon>
    </lineage>
</organism>
<dbReference type="OrthoDB" id="6288438at2"/>
<protein>
    <submittedName>
        <fullName evidence="1">Uncharacterized protein</fullName>
    </submittedName>
</protein>